<dbReference type="EMBL" id="JBHSGW010000027">
    <property type="protein sequence ID" value="MFC4740685.1"/>
    <property type="molecule type" value="Genomic_DNA"/>
</dbReference>
<reference evidence="2" key="1">
    <citation type="journal article" date="2019" name="Int. J. Syst. Evol. Microbiol.">
        <title>The Global Catalogue of Microorganisms (GCM) 10K type strain sequencing project: providing services to taxonomists for standard genome sequencing and annotation.</title>
        <authorList>
            <consortium name="The Broad Institute Genomics Platform"/>
            <consortium name="The Broad Institute Genome Sequencing Center for Infectious Disease"/>
            <person name="Wu L."/>
            <person name="Ma J."/>
        </authorList>
    </citation>
    <scope>NUCLEOTIDE SEQUENCE [LARGE SCALE GENOMIC DNA]</scope>
    <source>
        <strain evidence="2">CCUG 50349</strain>
    </source>
</reference>
<organism evidence="1 2">
    <name type="scientific">Flavobacterium ponti</name>
    <dbReference type="NCBI Taxonomy" id="665133"/>
    <lineage>
        <taxon>Bacteria</taxon>
        <taxon>Pseudomonadati</taxon>
        <taxon>Bacteroidota</taxon>
        <taxon>Flavobacteriia</taxon>
        <taxon>Flavobacteriales</taxon>
        <taxon>Flavobacteriaceae</taxon>
        <taxon>Flavobacterium</taxon>
    </lineage>
</organism>
<dbReference type="Proteomes" id="UP001595885">
    <property type="component" value="Unassembled WGS sequence"/>
</dbReference>
<name>A0ABV9P8D3_9FLAO</name>
<evidence type="ECO:0008006" key="3">
    <source>
        <dbReference type="Google" id="ProtNLM"/>
    </source>
</evidence>
<accession>A0ABV9P8D3</accession>
<sequence length="218" mass="25376">MEKEVFGKSFIEKLDKNFPELSKNFDFRFKIFSEFNTLIFELNKCLILELNRASITLTNHLLERLLKLALIYDESGFGPTPLEEWNKKFGEPNKKYSSISLGNSIELCKKKGLISDSEKDILFNTIRVLMRNGFSHADSTDILANIPDETPMFLGNLKRPNDKLKEIGVNQKIIPTFQALQMEDFAKENAKPYFHFVFKLIHKIEIRIIERNKTLNKP</sequence>
<protein>
    <recommendedName>
        <fullName evidence="3">RiboL-PSP-HEPN domain-containing protein</fullName>
    </recommendedName>
</protein>
<comment type="caution">
    <text evidence="1">The sequence shown here is derived from an EMBL/GenBank/DDBJ whole genome shotgun (WGS) entry which is preliminary data.</text>
</comment>
<proteinExistence type="predicted"/>
<gene>
    <name evidence="1" type="ORF">ACFO3U_11845</name>
</gene>
<evidence type="ECO:0000313" key="1">
    <source>
        <dbReference type="EMBL" id="MFC4740685.1"/>
    </source>
</evidence>
<evidence type="ECO:0000313" key="2">
    <source>
        <dbReference type="Proteomes" id="UP001595885"/>
    </source>
</evidence>
<keyword evidence="2" id="KW-1185">Reference proteome</keyword>
<dbReference type="RefSeq" id="WP_379742557.1">
    <property type="nucleotide sequence ID" value="NZ_JBHSGW010000027.1"/>
</dbReference>